<dbReference type="PANTHER" id="PTHR39176:SF1">
    <property type="entry name" value="PERIPLASMIC PROTEIN"/>
    <property type="match status" value="1"/>
</dbReference>
<reference evidence="5 6" key="1">
    <citation type="submission" date="2023-07" db="EMBL/GenBank/DDBJ databases">
        <title>Genomic Encyclopedia of Type Strains, Phase IV (KMG-IV): sequencing the most valuable type-strain genomes for metagenomic binning, comparative biology and taxonomic classification.</title>
        <authorList>
            <person name="Goeker M."/>
        </authorList>
    </citation>
    <scope>NUCLEOTIDE SEQUENCE [LARGE SCALE GENOMIC DNA]</scope>
    <source>
        <strain evidence="5 6">DSM 23948</strain>
    </source>
</reference>
<feature type="chain" id="PRO_5045568503" evidence="3">
    <location>
        <begin position="25"/>
        <end position="198"/>
    </location>
</feature>
<feature type="domain" description="Lysozyme inhibitor LprI-like N-terminal" evidence="4">
    <location>
        <begin position="102"/>
        <end position="192"/>
    </location>
</feature>
<evidence type="ECO:0000259" key="4">
    <source>
        <dbReference type="Pfam" id="PF07007"/>
    </source>
</evidence>
<dbReference type="EMBL" id="JAUSTU010000003">
    <property type="protein sequence ID" value="MDQ0154590.1"/>
    <property type="molecule type" value="Genomic_DNA"/>
</dbReference>
<gene>
    <name evidence="5" type="ORF">J2S07_000894</name>
</gene>
<evidence type="ECO:0000256" key="2">
    <source>
        <dbReference type="SAM" id="MobiDB-lite"/>
    </source>
</evidence>
<evidence type="ECO:0000256" key="3">
    <source>
        <dbReference type="SAM" id="SignalP"/>
    </source>
</evidence>
<feature type="signal peptide" evidence="3">
    <location>
        <begin position="1"/>
        <end position="24"/>
    </location>
</feature>
<sequence>MRKNRKILSVIFTTALLLVACNHASDGLSAKSNKETANPKVDEDLGKNQSESSPKDTEANDQEESTNNQTSSNSNNGDSATISQKDEYLQKLNEMEEEDRNAEAKTTMVEMEKQEAERFKKWDDELNKIYGILKEQLSPDKMDNLREEQRNWIKHRDEEAKESSLKYKGGSTESLEYVATQASLTRERCYELVAHYMK</sequence>
<dbReference type="Proteomes" id="UP001231362">
    <property type="component" value="Unassembled WGS sequence"/>
</dbReference>
<dbReference type="Pfam" id="PF07007">
    <property type="entry name" value="LprI"/>
    <property type="match status" value="1"/>
</dbReference>
<organism evidence="5 6">
    <name type="scientific">Anoxybacillus andreesenii</name>
    <dbReference type="NCBI Taxonomy" id="1325932"/>
    <lineage>
        <taxon>Bacteria</taxon>
        <taxon>Bacillati</taxon>
        <taxon>Bacillota</taxon>
        <taxon>Bacilli</taxon>
        <taxon>Bacillales</taxon>
        <taxon>Anoxybacillaceae</taxon>
        <taxon>Anoxybacillus</taxon>
    </lineage>
</organism>
<dbReference type="InterPro" id="IPR009739">
    <property type="entry name" value="LprI-like_N"/>
</dbReference>
<dbReference type="RefSeq" id="WP_307149193.1">
    <property type="nucleotide sequence ID" value="NZ_JAUSTU010000003.1"/>
</dbReference>
<comment type="caution">
    <text evidence="5">The sequence shown here is derived from an EMBL/GenBank/DDBJ whole genome shotgun (WGS) entry which is preliminary data.</text>
</comment>
<keyword evidence="6" id="KW-1185">Reference proteome</keyword>
<feature type="coiled-coil region" evidence="1">
    <location>
        <begin position="85"/>
        <end position="114"/>
    </location>
</feature>
<protein>
    <submittedName>
        <fullName evidence="5">Uncharacterized protein YecT (DUF1311 family)</fullName>
    </submittedName>
</protein>
<evidence type="ECO:0000313" key="5">
    <source>
        <dbReference type="EMBL" id="MDQ0154590.1"/>
    </source>
</evidence>
<keyword evidence="3" id="KW-0732">Signal</keyword>
<evidence type="ECO:0000256" key="1">
    <source>
        <dbReference type="SAM" id="Coils"/>
    </source>
</evidence>
<keyword evidence="1" id="KW-0175">Coiled coil</keyword>
<proteinExistence type="predicted"/>
<dbReference type="PANTHER" id="PTHR39176">
    <property type="entry name" value="PERIPLASMIC PROTEIN-RELATED"/>
    <property type="match status" value="1"/>
</dbReference>
<dbReference type="PROSITE" id="PS51257">
    <property type="entry name" value="PROKAR_LIPOPROTEIN"/>
    <property type="match status" value="1"/>
</dbReference>
<feature type="region of interest" description="Disordered" evidence="2">
    <location>
        <begin position="28"/>
        <end position="82"/>
    </location>
</feature>
<dbReference type="Gene3D" id="1.20.1270.180">
    <property type="match status" value="1"/>
</dbReference>
<accession>A0ABT9V133</accession>
<evidence type="ECO:0000313" key="6">
    <source>
        <dbReference type="Proteomes" id="UP001231362"/>
    </source>
</evidence>
<name>A0ABT9V133_9BACL</name>
<feature type="compositionally biased region" description="Low complexity" evidence="2">
    <location>
        <begin position="65"/>
        <end position="76"/>
    </location>
</feature>